<evidence type="ECO:0000313" key="7">
    <source>
        <dbReference type="Proteomes" id="UP000281771"/>
    </source>
</evidence>
<dbReference type="Gene3D" id="1.10.1660.10">
    <property type="match status" value="1"/>
</dbReference>
<dbReference type="PROSITE" id="PS50937">
    <property type="entry name" value="HTH_MERR_2"/>
    <property type="match status" value="1"/>
</dbReference>
<feature type="coiled-coil region" evidence="4">
    <location>
        <begin position="73"/>
        <end position="125"/>
    </location>
</feature>
<keyword evidence="2" id="KW-0238">DNA-binding</keyword>
<feature type="domain" description="HTH merR-type" evidence="5">
    <location>
        <begin position="1"/>
        <end position="68"/>
    </location>
</feature>
<dbReference type="PANTHER" id="PTHR30204:SF94">
    <property type="entry name" value="HEAVY METAL-DEPENDENT TRANSCRIPTIONAL REGULATOR HI_0293-RELATED"/>
    <property type="match status" value="1"/>
</dbReference>
<evidence type="ECO:0000259" key="5">
    <source>
        <dbReference type="PROSITE" id="PS50937"/>
    </source>
</evidence>
<dbReference type="InterPro" id="IPR000551">
    <property type="entry name" value="MerR-type_HTH_dom"/>
</dbReference>
<gene>
    <name evidence="6" type="ORF">EII38_03345</name>
</gene>
<dbReference type="Proteomes" id="UP000281771">
    <property type="component" value="Unassembled WGS sequence"/>
</dbReference>
<dbReference type="SUPFAM" id="SSF46955">
    <property type="entry name" value="Putative DNA-binding domain"/>
    <property type="match status" value="1"/>
</dbReference>
<evidence type="ECO:0000256" key="4">
    <source>
        <dbReference type="SAM" id="Coils"/>
    </source>
</evidence>
<evidence type="ECO:0000256" key="1">
    <source>
        <dbReference type="ARBA" id="ARBA00023015"/>
    </source>
</evidence>
<comment type="caution">
    <text evidence="6">The sequence shown here is derived from an EMBL/GenBank/DDBJ whole genome shotgun (WGS) entry which is preliminary data.</text>
</comment>
<dbReference type="GO" id="GO:0003677">
    <property type="term" value="F:DNA binding"/>
    <property type="evidence" value="ECO:0007669"/>
    <property type="project" value="UniProtKB-KW"/>
</dbReference>
<evidence type="ECO:0000313" key="6">
    <source>
        <dbReference type="EMBL" id="RRD31802.1"/>
    </source>
</evidence>
<keyword evidence="1" id="KW-0805">Transcription regulation</keyword>
<accession>A0A3P1VC50</accession>
<dbReference type="AlphaFoldDB" id="A0A3P1VC50"/>
<evidence type="ECO:0000256" key="3">
    <source>
        <dbReference type="ARBA" id="ARBA00023163"/>
    </source>
</evidence>
<reference evidence="6 7" key="1">
    <citation type="submission" date="2018-11" db="EMBL/GenBank/DDBJ databases">
        <title>Genomes From Bacteria Associated with the Canine Oral Cavity: a Test Case for Automated Genome-Based Taxonomic Assignment.</title>
        <authorList>
            <person name="Coil D.A."/>
            <person name="Jospin G."/>
            <person name="Darling A.E."/>
            <person name="Wallis C."/>
            <person name="Davis I.J."/>
            <person name="Harris S."/>
            <person name="Eisen J.A."/>
            <person name="Holcombe L.J."/>
            <person name="O'Flynn C."/>
        </authorList>
    </citation>
    <scope>NUCLEOTIDE SEQUENCE [LARGE SCALE GENOMIC DNA]</scope>
    <source>
        <strain evidence="6 7">OH4621_COT-116</strain>
    </source>
</reference>
<organism evidence="6 7">
    <name type="scientific">Streptococcus minor</name>
    <dbReference type="NCBI Taxonomy" id="229549"/>
    <lineage>
        <taxon>Bacteria</taxon>
        <taxon>Bacillati</taxon>
        <taxon>Bacillota</taxon>
        <taxon>Bacilli</taxon>
        <taxon>Lactobacillales</taxon>
        <taxon>Streptococcaceae</taxon>
        <taxon>Streptococcus</taxon>
    </lineage>
</organism>
<protein>
    <submittedName>
        <fullName evidence="6">MerR family transcriptional regulator</fullName>
    </submittedName>
</protein>
<proteinExistence type="predicted"/>
<dbReference type="CDD" id="cd00592">
    <property type="entry name" value="HTH_MerR-like"/>
    <property type="match status" value="1"/>
</dbReference>
<evidence type="ECO:0000256" key="2">
    <source>
        <dbReference type="ARBA" id="ARBA00023125"/>
    </source>
</evidence>
<sequence>MFRKDIQKRLGLTRKALDYYEEKVFIHPCRMENGYRKYSDTDIATLAFISLYRKLGLNLREIREIKDSPHSLKNLLRKKARNVENEKEKQELLTQLAKGATLDEIQNQLAILEKKECLYDRLERAFPG</sequence>
<dbReference type="PANTHER" id="PTHR30204">
    <property type="entry name" value="REDOX-CYCLING DRUG-SENSING TRANSCRIPTIONAL ACTIVATOR SOXR"/>
    <property type="match status" value="1"/>
</dbReference>
<dbReference type="GO" id="GO:0003700">
    <property type="term" value="F:DNA-binding transcription factor activity"/>
    <property type="evidence" value="ECO:0007669"/>
    <property type="project" value="InterPro"/>
</dbReference>
<dbReference type="EMBL" id="RQZA01000002">
    <property type="protein sequence ID" value="RRD31802.1"/>
    <property type="molecule type" value="Genomic_DNA"/>
</dbReference>
<keyword evidence="7" id="KW-1185">Reference proteome</keyword>
<keyword evidence="4" id="KW-0175">Coiled coil</keyword>
<dbReference type="SMART" id="SM00422">
    <property type="entry name" value="HTH_MERR"/>
    <property type="match status" value="1"/>
</dbReference>
<dbReference type="STRING" id="1123309.GCA_000377005_01032"/>
<dbReference type="RefSeq" id="WP_124776054.1">
    <property type="nucleotide sequence ID" value="NZ_RQZA01000002.1"/>
</dbReference>
<keyword evidence="3" id="KW-0804">Transcription</keyword>
<dbReference type="Pfam" id="PF13411">
    <property type="entry name" value="MerR_1"/>
    <property type="match status" value="1"/>
</dbReference>
<dbReference type="InterPro" id="IPR009061">
    <property type="entry name" value="DNA-bd_dom_put_sf"/>
</dbReference>
<dbReference type="InterPro" id="IPR047057">
    <property type="entry name" value="MerR_fam"/>
</dbReference>
<name>A0A3P1VC50_9STRE</name>